<dbReference type="NCBIfam" id="TIGR02675">
    <property type="entry name" value="tape_meas_nterm"/>
    <property type="match status" value="1"/>
</dbReference>
<feature type="domain" description="Tape measure protein N-terminal" evidence="3">
    <location>
        <begin position="139"/>
        <end position="330"/>
    </location>
</feature>
<evidence type="ECO:0000313" key="5">
    <source>
        <dbReference type="Proteomes" id="UP000011058"/>
    </source>
</evidence>
<dbReference type="EMBL" id="HE796683">
    <property type="protein sequence ID" value="CCH01993.1"/>
    <property type="molecule type" value="Genomic_DNA"/>
</dbReference>
<dbReference type="OrthoDB" id="966051at2"/>
<dbReference type="RefSeq" id="WP_015333092.1">
    <property type="nucleotide sequence ID" value="NC_020054.1"/>
</dbReference>
<dbReference type="KEGG" id="fae:FAES_3992"/>
<sequence>MNEAAQLSVGIDGNLSGFERVINRAVSLLNQFVGLGDRAGSRFDSGFGNAAARTAGRVTQSIEGLKLKLDQLTLKRDLSIDSSTIVKLNREIDQTRTKINQLKGLGMELPQPSTGAISSLTSYASGMVGIGTAIAIARKGFTAMVEFDQMDRKLQGVATSQADYANSMAFTDRIADRYGLNIQKLADSYAGLKAASEGTTLAGRQTDAIFEAVTARSAKMGLSTQRTEKALLALTQMLSKGRITAEEMTNQLAEAVPGATQILARALGVTTAKLGEMMQKGELAATTVLPKFAAELAKTAEGAEKNANSMAGGFNRLQNQIFLLIGEFSKTAGIDSFFGKMTGGLADMLRGVRQLVADRSWGELFRIASNPFMLIGNPGLNKAQQKAAKIDAFGGLSPTAQLNEITRASQQKKQLEASVARQQAANLGGSLFPSAQLSQDIASLKEVSDYLGTIYKLAVDTQKVEVQNRRAAANLPKPVVGYAEDFKTKEKEYDALLDKQKGLRSVSKELTKEEQARLSVLKQQLALGDKKKYGDKETKVKSESISRLGSVAAMEAMLKREEDKLFTAIQNGTADKPLAGQDWQGTTQRQRTEALRKSLKEAKEEVKELRKELDFLDKLTGLNITGSGGLTRGDREKDPNTPRLATPLGTLENGKRGVNTEAYELKAEQTNEVLRRYEESRTRFKKLPGFLQDIFKSVSVGARALDQEVTAGTDAANDVLRQKANDFSNLLEGMAQLGTDFAQSALPQVGNQFFSGLADSINQGNDEPLKKALQGIKDMLSEYLIQLGTSLTITGGLELLGAAVPGLQALALTGGQKMAVGGAMLAGGIALKAAGPSRKSKGYATGGHVLGEGSETSDSIPAWLSNGEFVVKADAVRKVGVPFLNSLNQGKRLPTSSRLNASQIQYDVRNSMGSALNTNHLKAAMPGGNSTGNDTFKFKSTTRIRSGDLYYSIQSDELDRKSFGRDL</sequence>
<protein>
    <recommendedName>
        <fullName evidence="3">Tape measure protein N-terminal domain-containing protein</fullName>
    </recommendedName>
</protein>
<dbReference type="PANTHER" id="PTHR38812:SF2">
    <property type="entry name" value="MU-LIKE PROPHAGE FLUMU PROTEIN GP42"/>
    <property type="match status" value="1"/>
</dbReference>
<evidence type="ECO:0000259" key="3">
    <source>
        <dbReference type="Pfam" id="PF20155"/>
    </source>
</evidence>
<dbReference type="HOGENOM" id="CLU_306247_0_0_10"/>
<dbReference type="PANTHER" id="PTHR38812">
    <property type="entry name" value="MU-LIKE PROPHAGE FLUMU PROTEIN GP42"/>
    <property type="match status" value="1"/>
</dbReference>
<dbReference type="Proteomes" id="UP000011058">
    <property type="component" value="Chromosome"/>
</dbReference>
<accession>I0KCZ0</accession>
<reference evidence="4 5" key="1">
    <citation type="journal article" date="2012" name="J. Bacteriol.">
        <title>Genome Sequence of Fibrella aestuarina BUZ 2T, a Filamentous Marine Bacterium.</title>
        <authorList>
            <person name="Filippini M."/>
            <person name="Qi W."/>
            <person name="Blom J."/>
            <person name="Goesmann A."/>
            <person name="Smits T.H."/>
            <person name="Bagheri H.C."/>
        </authorList>
    </citation>
    <scope>NUCLEOTIDE SEQUENCE [LARGE SCALE GENOMIC DNA]</scope>
    <source>
        <strain evidence="5">BUZ 2T</strain>
    </source>
</reference>
<dbReference type="PATRIC" id="fig|1166018.3.peg.939"/>
<proteinExistence type="predicted"/>
<keyword evidence="1" id="KW-0175">Coiled coil</keyword>
<gene>
    <name evidence="4" type="ORF">FAES_3992</name>
</gene>
<feature type="coiled-coil region" evidence="1">
    <location>
        <begin position="589"/>
        <end position="619"/>
    </location>
</feature>
<dbReference type="STRING" id="1166018.FAES_3992"/>
<keyword evidence="5" id="KW-1185">Reference proteome</keyword>
<evidence type="ECO:0000256" key="2">
    <source>
        <dbReference type="SAM" id="MobiDB-lite"/>
    </source>
</evidence>
<organism evidence="4 5">
    <name type="scientific">Fibrella aestuarina BUZ 2</name>
    <dbReference type="NCBI Taxonomy" id="1166018"/>
    <lineage>
        <taxon>Bacteria</taxon>
        <taxon>Pseudomonadati</taxon>
        <taxon>Bacteroidota</taxon>
        <taxon>Cytophagia</taxon>
        <taxon>Cytophagales</taxon>
        <taxon>Spirosomataceae</taxon>
        <taxon>Fibrella</taxon>
    </lineage>
</organism>
<dbReference type="Pfam" id="PF20155">
    <property type="entry name" value="TMP_3"/>
    <property type="match status" value="1"/>
</dbReference>
<name>I0KCZ0_9BACT</name>
<dbReference type="InterPro" id="IPR053058">
    <property type="entry name" value="Mulikevirus_tape_measure"/>
</dbReference>
<evidence type="ECO:0000313" key="4">
    <source>
        <dbReference type="EMBL" id="CCH01993.1"/>
    </source>
</evidence>
<dbReference type="eggNOG" id="COG3941">
    <property type="taxonomic scope" value="Bacteria"/>
</dbReference>
<dbReference type="AlphaFoldDB" id="I0KCZ0"/>
<dbReference type="InterPro" id="IPR013491">
    <property type="entry name" value="Tape_meas_N"/>
</dbReference>
<feature type="region of interest" description="Disordered" evidence="2">
    <location>
        <begin position="626"/>
        <end position="654"/>
    </location>
</feature>
<evidence type="ECO:0000256" key="1">
    <source>
        <dbReference type="SAM" id="Coils"/>
    </source>
</evidence>